<dbReference type="GO" id="GO:0071555">
    <property type="term" value="P:cell wall organization"/>
    <property type="evidence" value="ECO:0007669"/>
    <property type="project" value="TreeGrafter"/>
</dbReference>
<feature type="transmembrane region" description="Helical" evidence="9">
    <location>
        <begin position="239"/>
        <end position="260"/>
    </location>
</feature>
<feature type="transmembrane region" description="Helical" evidence="9">
    <location>
        <begin position="6"/>
        <end position="26"/>
    </location>
</feature>
<dbReference type="Pfam" id="PF00953">
    <property type="entry name" value="Glycos_transf_4"/>
    <property type="match status" value="1"/>
</dbReference>
<evidence type="ECO:0000256" key="2">
    <source>
        <dbReference type="ARBA" id="ARBA00022475"/>
    </source>
</evidence>
<keyword evidence="2" id="KW-1003">Cell membrane</keyword>
<evidence type="ECO:0000256" key="3">
    <source>
        <dbReference type="ARBA" id="ARBA00022679"/>
    </source>
</evidence>
<feature type="transmembrane region" description="Helical" evidence="9">
    <location>
        <begin position="135"/>
        <end position="154"/>
    </location>
</feature>
<keyword evidence="3 10" id="KW-0808">Transferase</keyword>
<comment type="cofactor">
    <cofactor evidence="7">
        <name>Mg(2+)</name>
        <dbReference type="ChEBI" id="CHEBI:18420"/>
    </cofactor>
</comment>
<sequence length="370" mass="40556">MNIGLNMTLGLVVSLIVSYVLVFPVIKLAKKWRMMDHPEERKIHTQITPRMGGLAIFGGVVAGLIVVRPDIPNFIWIAVGGVIIVLTGLLDDRYQVRPIIKLTGQLMATLIPVIAGVTIDFVSIPFIGIIQLNGVLGFVVTVLWIIGITNAINLIDGLDGLATGVTTISLLSIAVMALAIEPQIAIFYLCVILIGSNIGFLFHNFNPASIYMGDTGSLFLGYSMAMISTVGLFKNVTLFSFIIPVIVLAIPLFDTLFSILRRMINKQKIMMPDNKHIHYQILNAGFSHRATVLIIYGFSALFGVLAILFSLTPFIVSLGITVVILILLHLFAEMTGVVQKGKRPLIDMVTKSLPSSEKRNKKEEKSKQEQ</sequence>
<dbReference type="EMBL" id="SRJC01000005">
    <property type="protein sequence ID" value="TGB01690.1"/>
    <property type="molecule type" value="Genomic_DNA"/>
</dbReference>
<feature type="compositionally biased region" description="Basic and acidic residues" evidence="8">
    <location>
        <begin position="356"/>
        <end position="370"/>
    </location>
</feature>
<organism evidence="10 11">
    <name type="scientific">Halobacillus salinus</name>
    <dbReference type="NCBI Taxonomy" id="192814"/>
    <lineage>
        <taxon>Bacteria</taxon>
        <taxon>Bacillati</taxon>
        <taxon>Bacillota</taxon>
        <taxon>Bacilli</taxon>
        <taxon>Bacillales</taxon>
        <taxon>Bacillaceae</taxon>
        <taxon>Halobacillus</taxon>
    </lineage>
</organism>
<feature type="transmembrane region" description="Helical" evidence="9">
    <location>
        <begin position="217"/>
        <end position="233"/>
    </location>
</feature>
<evidence type="ECO:0000256" key="5">
    <source>
        <dbReference type="ARBA" id="ARBA00022989"/>
    </source>
</evidence>
<feature type="region of interest" description="Disordered" evidence="8">
    <location>
        <begin position="351"/>
        <end position="370"/>
    </location>
</feature>
<dbReference type="GO" id="GO:0044038">
    <property type="term" value="P:cell wall macromolecule biosynthetic process"/>
    <property type="evidence" value="ECO:0007669"/>
    <property type="project" value="TreeGrafter"/>
</dbReference>
<keyword evidence="6 9" id="KW-0472">Membrane</keyword>
<comment type="caution">
    <text evidence="10">The sequence shown here is derived from an EMBL/GenBank/DDBJ whole genome shotgun (WGS) entry which is preliminary data.</text>
</comment>
<dbReference type="PROSITE" id="PS01348">
    <property type="entry name" value="MRAY_2"/>
    <property type="match status" value="1"/>
</dbReference>
<keyword evidence="7" id="KW-0460">Magnesium</keyword>
<name>A0A4Z0GWK9_9BACI</name>
<accession>A0A4Z0GWK9</accession>
<gene>
    <name evidence="10" type="ORF">E4663_16170</name>
</gene>
<feature type="transmembrane region" description="Helical" evidence="9">
    <location>
        <begin position="314"/>
        <end position="332"/>
    </location>
</feature>
<keyword evidence="11" id="KW-1185">Reference proteome</keyword>
<dbReference type="InterPro" id="IPR018480">
    <property type="entry name" value="PNAcMuramoyl-5peptid_Trfase_CS"/>
</dbReference>
<evidence type="ECO:0000256" key="8">
    <source>
        <dbReference type="SAM" id="MobiDB-lite"/>
    </source>
</evidence>
<proteinExistence type="predicted"/>
<evidence type="ECO:0000256" key="7">
    <source>
        <dbReference type="PIRSR" id="PIRSR600715-1"/>
    </source>
</evidence>
<dbReference type="PANTHER" id="PTHR22926">
    <property type="entry name" value="PHOSPHO-N-ACETYLMURAMOYL-PENTAPEPTIDE-TRANSFERASE"/>
    <property type="match status" value="1"/>
</dbReference>
<dbReference type="GO" id="GO:0005886">
    <property type="term" value="C:plasma membrane"/>
    <property type="evidence" value="ECO:0007669"/>
    <property type="project" value="UniProtKB-SubCell"/>
</dbReference>
<feature type="transmembrane region" description="Helical" evidence="9">
    <location>
        <begin position="102"/>
        <end position="129"/>
    </location>
</feature>
<evidence type="ECO:0000256" key="4">
    <source>
        <dbReference type="ARBA" id="ARBA00022692"/>
    </source>
</evidence>
<evidence type="ECO:0000256" key="6">
    <source>
        <dbReference type="ARBA" id="ARBA00023136"/>
    </source>
</evidence>
<evidence type="ECO:0000313" key="10">
    <source>
        <dbReference type="EMBL" id="TGB01690.1"/>
    </source>
</evidence>
<dbReference type="RefSeq" id="WP_135328375.1">
    <property type="nucleotide sequence ID" value="NZ_SRJC01000005.1"/>
</dbReference>
<keyword evidence="7" id="KW-0479">Metal-binding</keyword>
<dbReference type="GO" id="GO:0009103">
    <property type="term" value="P:lipopolysaccharide biosynthetic process"/>
    <property type="evidence" value="ECO:0007669"/>
    <property type="project" value="TreeGrafter"/>
</dbReference>
<dbReference type="GO" id="GO:0046872">
    <property type="term" value="F:metal ion binding"/>
    <property type="evidence" value="ECO:0007669"/>
    <property type="project" value="UniProtKB-KW"/>
</dbReference>
<evidence type="ECO:0000313" key="11">
    <source>
        <dbReference type="Proteomes" id="UP000297982"/>
    </source>
</evidence>
<dbReference type="CDD" id="cd06853">
    <property type="entry name" value="GT_WecA_like"/>
    <property type="match status" value="1"/>
</dbReference>
<reference evidence="10 11" key="1">
    <citation type="journal article" date="2003" name="Int. J. Syst. Evol. Microbiol.">
        <title>Halobacillus salinus sp. nov., isolated from a salt lake on the coast of the East Sea in Korea.</title>
        <authorList>
            <person name="Yoon J.H."/>
            <person name="Kang K.H."/>
            <person name="Park Y.H."/>
        </authorList>
    </citation>
    <scope>NUCLEOTIDE SEQUENCE [LARGE SCALE GENOMIC DNA]</scope>
    <source>
        <strain evidence="10 11">HSL-3</strain>
    </source>
</reference>
<dbReference type="STRING" id="192814.GCA_900166575_03156"/>
<comment type="subcellular location">
    <subcellularLocation>
        <location evidence="1">Cell membrane</location>
        <topology evidence="1">Multi-pass membrane protein</topology>
    </subcellularLocation>
</comment>
<feature type="transmembrane region" description="Helical" evidence="9">
    <location>
        <begin position="73"/>
        <end position="90"/>
    </location>
</feature>
<evidence type="ECO:0000256" key="1">
    <source>
        <dbReference type="ARBA" id="ARBA00004651"/>
    </source>
</evidence>
<feature type="transmembrane region" description="Helical" evidence="9">
    <location>
        <begin position="47"/>
        <end position="67"/>
    </location>
</feature>
<keyword evidence="4 9" id="KW-0812">Transmembrane</keyword>
<feature type="binding site" evidence="7">
    <location>
        <position position="214"/>
    </location>
    <ligand>
        <name>Mg(2+)</name>
        <dbReference type="ChEBI" id="CHEBI:18420"/>
    </ligand>
</feature>
<dbReference type="InterPro" id="IPR000715">
    <property type="entry name" value="Glycosyl_transferase_4"/>
</dbReference>
<dbReference type="PANTHER" id="PTHR22926:SF3">
    <property type="entry name" value="UNDECAPRENYL-PHOSPHATE ALPHA-N-ACETYLGLUCOSAMINYL 1-PHOSPHATE TRANSFERASE"/>
    <property type="match status" value="1"/>
</dbReference>
<dbReference type="GO" id="GO:0016780">
    <property type="term" value="F:phosphotransferase activity, for other substituted phosphate groups"/>
    <property type="evidence" value="ECO:0007669"/>
    <property type="project" value="InterPro"/>
</dbReference>
<feature type="transmembrane region" description="Helical" evidence="9">
    <location>
        <begin position="186"/>
        <end position="205"/>
    </location>
</feature>
<keyword evidence="5 9" id="KW-1133">Transmembrane helix</keyword>
<protein>
    <submittedName>
        <fullName evidence="10">Undecaprenyl/decaprenyl-phosphate alpha-N-acetylglucosaminyl 1-phosphate transferase</fullName>
    </submittedName>
</protein>
<evidence type="ECO:0000256" key="9">
    <source>
        <dbReference type="SAM" id="Phobius"/>
    </source>
</evidence>
<feature type="transmembrane region" description="Helical" evidence="9">
    <location>
        <begin position="161"/>
        <end position="180"/>
    </location>
</feature>
<dbReference type="AlphaFoldDB" id="A0A4Z0GWK9"/>
<feature type="binding site" evidence="7">
    <location>
        <position position="153"/>
    </location>
    <ligand>
        <name>Mg(2+)</name>
        <dbReference type="ChEBI" id="CHEBI:18420"/>
    </ligand>
</feature>
<dbReference type="Proteomes" id="UP000297982">
    <property type="component" value="Unassembled WGS sequence"/>
</dbReference>
<feature type="transmembrane region" description="Helical" evidence="9">
    <location>
        <begin position="281"/>
        <end position="308"/>
    </location>
</feature>